<organism evidence="4 5">
    <name type="scientific">Dialister pneumosintes</name>
    <dbReference type="NCBI Taxonomy" id="39950"/>
    <lineage>
        <taxon>Bacteria</taxon>
        <taxon>Bacillati</taxon>
        <taxon>Bacillota</taxon>
        <taxon>Negativicutes</taxon>
        <taxon>Veillonellales</taxon>
        <taxon>Veillonellaceae</taxon>
        <taxon>Dialister</taxon>
    </lineage>
</organism>
<proteinExistence type="predicted"/>
<dbReference type="KEGG" id="dpn:BCB69_00205"/>
<dbReference type="PANTHER" id="PTHR37815:SF3">
    <property type="entry name" value="UPF0397 PROTEIN SPR0429"/>
    <property type="match status" value="1"/>
</dbReference>
<feature type="transmembrane region" description="Helical" evidence="3">
    <location>
        <begin position="12"/>
        <end position="36"/>
    </location>
</feature>
<evidence type="ECO:0000256" key="2">
    <source>
        <dbReference type="ARBA" id="ARBA00022989"/>
    </source>
</evidence>
<reference evidence="5" key="1">
    <citation type="submission" date="2016-08" db="EMBL/GenBank/DDBJ databases">
        <authorList>
            <person name="Holder M.E."/>
            <person name="Ajami N.J."/>
            <person name="Petrosino J.F."/>
        </authorList>
    </citation>
    <scope>NUCLEOTIDE SEQUENCE [LARGE SCALE GENOMIC DNA]</scope>
    <source>
        <strain evidence="5">F0677</strain>
    </source>
</reference>
<dbReference type="AlphaFoldDB" id="A0A1B3WC49"/>
<dbReference type="Pfam" id="PF07155">
    <property type="entry name" value="ECF-ribofla_trS"/>
    <property type="match status" value="1"/>
</dbReference>
<dbReference type="Proteomes" id="UP000094757">
    <property type="component" value="Chromosome"/>
</dbReference>
<dbReference type="STRING" id="39950.BCB69_00205"/>
<keyword evidence="1 3" id="KW-0812">Transmembrane</keyword>
<accession>A0A1B3WC49</accession>
<gene>
    <name evidence="4" type="ORF">BCB69_00205</name>
</gene>
<keyword evidence="2 3" id="KW-1133">Transmembrane helix</keyword>
<dbReference type="Gene3D" id="1.10.1760.20">
    <property type="match status" value="1"/>
</dbReference>
<keyword evidence="3" id="KW-0472">Membrane</keyword>
<feature type="transmembrane region" description="Helical" evidence="3">
    <location>
        <begin position="56"/>
        <end position="81"/>
    </location>
</feature>
<protein>
    <recommendedName>
        <fullName evidence="6">ECF transporter S component</fullName>
    </recommendedName>
</protein>
<evidence type="ECO:0000256" key="1">
    <source>
        <dbReference type="ARBA" id="ARBA00022692"/>
    </source>
</evidence>
<evidence type="ECO:0000256" key="3">
    <source>
        <dbReference type="SAM" id="Phobius"/>
    </source>
</evidence>
<feature type="transmembrane region" description="Helical" evidence="3">
    <location>
        <begin position="136"/>
        <end position="155"/>
    </location>
</feature>
<dbReference type="EMBL" id="CP017037">
    <property type="protein sequence ID" value="AOH38552.1"/>
    <property type="molecule type" value="Genomic_DNA"/>
</dbReference>
<sequence length="165" mass="16969">MQAKYSVKDICIVALFSAIIFVMTVVPSIPIPLGYAHLGDAAIMLAGYYGGKKKGAIASALGSAMADFIGGYPLWIVPTLIIKYCMGRSAAVDAPFWSLRTLMGFSLSAICLVVGYTVAGAILYGGLEAGLSSTPGLIAEGAVNLVAAYAVGALLNKAGFAQLLK</sequence>
<name>A0A1B3WC49_9FIRM</name>
<evidence type="ECO:0000313" key="4">
    <source>
        <dbReference type="EMBL" id="AOH38552.1"/>
    </source>
</evidence>
<dbReference type="PANTHER" id="PTHR37815">
    <property type="entry name" value="UPF0397 PROTEIN BC_2624-RELATED"/>
    <property type="match status" value="1"/>
</dbReference>
<dbReference type="InterPro" id="IPR009825">
    <property type="entry name" value="ECF_substrate-spec-like"/>
</dbReference>
<dbReference type="GO" id="GO:0016020">
    <property type="term" value="C:membrane"/>
    <property type="evidence" value="ECO:0007669"/>
    <property type="project" value="InterPro"/>
</dbReference>
<feature type="transmembrane region" description="Helical" evidence="3">
    <location>
        <begin position="102"/>
        <end position="124"/>
    </location>
</feature>
<evidence type="ECO:0000313" key="5">
    <source>
        <dbReference type="Proteomes" id="UP000094757"/>
    </source>
</evidence>
<evidence type="ECO:0008006" key="6">
    <source>
        <dbReference type="Google" id="ProtNLM"/>
    </source>
</evidence>